<comment type="caution">
    <text evidence="9">The sequence shown here is derived from an EMBL/GenBank/DDBJ whole genome shotgun (WGS) entry which is preliminary data.</text>
</comment>
<dbReference type="GO" id="GO:0004497">
    <property type="term" value="F:monooxygenase activity"/>
    <property type="evidence" value="ECO:0007669"/>
    <property type="project" value="UniProtKB-KW"/>
</dbReference>
<keyword evidence="3 6" id="KW-0349">Heme</keyword>
<dbReference type="EMBL" id="MPGH01000155">
    <property type="protein sequence ID" value="OLN85759.1"/>
    <property type="molecule type" value="Genomic_DNA"/>
</dbReference>
<dbReference type="SUPFAM" id="SSF48264">
    <property type="entry name" value="Cytochrome P450"/>
    <property type="match status" value="1"/>
</dbReference>
<evidence type="ECO:0000256" key="5">
    <source>
        <dbReference type="ARBA" id="ARBA00023004"/>
    </source>
</evidence>
<dbReference type="Pfam" id="PF00067">
    <property type="entry name" value="p450"/>
    <property type="match status" value="2"/>
</dbReference>
<dbReference type="PRINTS" id="PR00385">
    <property type="entry name" value="P450"/>
</dbReference>
<dbReference type="OrthoDB" id="1470350at2759"/>
<evidence type="ECO:0000256" key="7">
    <source>
        <dbReference type="RuleBase" id="RU000461"/>
    </source>
</evidence>
<evidence type="ECO:0000313" key="10">
    <source>
        <dbReference type="Proteomes" id="UP000186583"/>
    </source>
</evidence>
<organism evidence="9 10">
    <name type="scientific">Colletotrichum chlorophyti</name>
    <dbReference type="NCBI Taxonomy" id="708187"/>
    <lineage>
        <taxon>Eukaryota</taxon>
        <taxon>Fungi</taxon>
        <taxon>Dikarya</taxon>
        <taxon>Ascomycota</taxon>
        <taxon>Pezizomycotina</taxon>
        <taxon>Sordariomycetes</taxon>
        <taxon>Hypocreomycetidae</taxon>
        <taxon>Glomerellales</taxon>
        <taxon>Glomerellaceae</taxon>
        <taxon>Colletotrichum</taxon>
    </lineage>
</organism>
<keyword evidence="7" id="KW-0560">Oxidoreductase</keyword>
<evidence type="ECO:0000256" key="6">
    <source>
        <dbReference type="PIRSR" id="PIRSR602401-1"/>
    </source>
</evidence>
<dbReference type="GO" id="GO:0005506">
    <property type="term" value="F:iron ion binding"/>
    <property type="evidence" value="ECO:0007669"/>
    <property type="project" value="InterPro"/>
</dbReference>
<proteinExistence type="inferred from homology"/>
<protein>
    <submittedName>
        <fullName evidence="9">Steroid 21-hydroxylase</fullName>
    </submittedName>
</protein>
<dbReference type="InterPro" id="IPR002401">
    <property type="entry name" value="Cyt_P450_E_grp-I"/>
</dbReference>
<keyword evidence="8" id="KW-0472">Membrane</keyword>
<name>A0A1Q8RN60_9PEZI</name>
<evidence type="ECO:0000256" key="3">
    <source>
        <dbReference type="ARBA" id="ARBA00022617"/>
    </source>
</evidence>
<gene>
    <name evidence="9" type="ORF">CCHL11_07807</name>
</gene>
<dbReference type="STRING" id="708187.A0A1Q8RN60"/>
<evidence type="ECO:0000256" key="2">
    <source>
        <dbReference type="ARBA" id="ARBA00010617"/>
    </source>
</evidence>
<accession>A0A1Q8RN60</accession>
<dbReference type="InterPro" id="IPR036396">
    <property type="entry name" value="Cyt_P450_sf"/>
</dbReference>
<evidence type="ECO:0000313" key="9">
    <source>
        <dbReference type="EMBL" id="OLN85759.1"/>
    </source>
</evidence>
<keyword evidence="4 6" id="KW-0479">Metal-binding</keyword>
<evidence type="ECO:0000256" key="8">
    <source>
        <dbReference type="SAM" id="Phobius"/>
    </source>
</evidence>
<dbReference type="InterPro" id="IPR017972">
    <property type="entry name" value="Cyt_P450_CS"/>
</dbReference>
<reference evidence="9 10" key="1">
    <citation type="submission" date="2016-11" db="EMBL/GenBank/DDBJ databases">
        <title>Draft Genome Assembly of Colletotrichum chlorophyti a pathogen of herbaceous plants.</title>
        <authorList>
            <person name="Gan P."/>
            <person name="Narusaka M."/>
            <person name="Tsushima A."/>
            <person name="Narusaka Y."/>
            <person name="Takano Y."/>
            <person name="Shirasu K."/>
        </authorList>
    </citation>
    <scope>NUCLEOTIDE SEQUENCE [LARGE SCALE GENOMIC DNA]</scope>
    <source>
        <strain evidence="9 10">NTL11</strain>
    </source>
</reference>
<dbReference type="PROSITE" id="PS00086">
    <property type="entry name" value="CYTOCHROME_P450"/>
    <property type="match status" value="1"/>
</dbReference>
<dbReference type="GO" id="GO:0020037">
    <property type="term" value="F:heme binding"/>
    <property type="evidence" value="ECO:0007669"/>
    <property type="project" value="InterPro"/>
</dbReference>
<evidence type="ECO:0000256" key="1">
    <source>
        <dbReference type="ARBA" id="ARBA00001971"/>
    </source>
</evidence>
<keyword evidence="5 6" id="KW-0408">Iron</keyword>
<dbReference type="InterPro" id="IPR050121">
    <property type="entry name" value="Cytochrome_P450_monoxygenase"/>
</dbReference>
<keyword evidence="7" id="KW-0503">Monooxygenase</keyword>
<feature type="transmembrane region" description="Helical" evidence="8">
    <location>
        <begin position="12"/>
        <end position="30"/>
    </location>
</feature>
<dbReference type="InterPro" id="IPR001128">
    <property type="entry name" value="Cyt_P450"/>
</dbReference>
<dbReference type="GO" id="GO:0016705">
    <property type="term" value="F:oxidoreductase activity, acting on paired donors, with incorporation or reduction of molecular oxygen"/>
    <property type="evidence" value="ECO:0007669"/>
    <property type="project" value="InterPro"/>
</dbReference>
<keyword evidence="10" id="KW-1185">Reference proteome</keyword>
<dbReference type="Proteomes" id="UP000186583">
    <property type="component" value="Unassembled WGS sequence"/>
</dbReference>
<comment type="cofactor">
    <cofactor evidence="1 6">
        <name>heme</name>
        <dbReference type="ChEBI" id="CHEBI:30413"/>
    </cofactor>
</comment>
<sequence length="583" mass="65622">MSLLSRFSFNPSPSWAVGLGIVSVLLWLYYRALPKPLPGIPYNPEALSIYGDIPSLTKYAAKHQVFSKWMALQTERLRSPIVQVFIRPFSAPRVVLCDFRETQDILLRRQKEFDRSDIQGDLFEPLVPDHHIHMKTNSTFKAHRKLLQDLMTPAFLNQVAAPAIHLSASHLVMLWREKMRLARGRPFEASIDFYRGALDAVLAFTFGSQFQHSAIKPQLELVRMQDGIPLPPTVDDPAEIPIANDDDGTKVILNFTKAVEKVIGSPFPRMAFALMKLKPSWKKTMAVKNELLRKEIQNAISRLGDKSEADRIVSAVDHIVHRETKLAEKEGRSPLYHCGTIYDEVIGFVVAGHETTSNTLSWSVKYLADNPAVQTRLRRQLRTAMSIAVDEGRHPTAEEIVKAKTPYLDACMEEILRLASTVAFIARQATRNTEILGHPVTEGTQVFMLMEGASVLSPAFDIDGSKRNRTEIEAVNKVGEWDPADVGVFNPDRWLEPSQEPGHFENMAFQSMAGPSFAFGLGIRGCFGRRLAYLEMKLLLTAIIWNFELKTCPPELSTYEAKEKFVRSPVHCYVRLGPAPNSD</sequence>
<comment type="similarity">
    <text evidence="2 7">Belongs to the cytochrome P450 family.</text>
</comment>
<dbReference type="PANTHER" id="PTHR24305">
    <property type="entry name" value="CYTOCHROME P450"/>
    <property type="match status" value="1"/>
</dbReference>
<dbReference type="PRINTS" id="PR00463">
    <property type="entry name" value="EP450I"/>
</dbReference>
<dbReference type="Gene3D" id="1.10.630.10">
    <property type="entry name" value="Cytochrome P450"/>
    <property type="match status" value="1"/>
</dbReference>
<keyword evidence="8" id="KW-1133">Transmembrane helix</keyword>
<keyword evidence="8" id="KW-0812">Transmembrane</keyword>
<dbReference type="PANTHER" id="PTHR24305:SF232">
    <property type="entry name" value="P450, PUTATIVE (EUROFUNG)-RELATED"/>
    <property type="match status" value="1"/>
</dbReference>
<feature type="binding site" description="axial binding residue" evidence="6">
    <location>
        <position position="526"/>
    </location>
    <ligand>
        <name>heme</name>
        <dbReference type="ChEBI" id="CHEBI:30413"/>
    </ligand>
    <ligandPart>
        <name>Fe</name>
        <dbReference type="ChEBI" id="CHEBI:18248"/>
    </ligandPart>
</feature>
<dbReference type="AlphaFoldDB" id="A0A1Q8RN60"/>
<evidence type="ECO:0000256" key="4">
    <source>
        <dbReference type="ARBA" id="ARBA00022723"/>
    </source>
</evidence>